<sequence length="117" mass="13187">MNYFYFLKIVITVIFITAISEVSKKSSIIAAVMASLPVISIIAMMWIYIDTKDIEKISLLSKQLSWMVLPSLIFFISLPIFLKHGFSFYSGLTSSMILTATGYCAMILIIKQIGFKI</sequence>
<dbReference type="RefSeq" id="WP_011418028.1">
    <property type="nucleotide sequence ID" value="NC_007759.1"/>
</dbReference>
<reference evidence="2 3" key="1">
    <citation type="journal article" date="2007" name="Proc. Natl. Acad. Sci. U.S.A.">
        <title>The genome of Syntrophus aciditrophicus: life at the thermodynamic limit of microbial growth.</title>
        <authorList>
            <person name="McInerney M.J."/>
            <person name="Rohlin L."/>
            <person name="Mouttaki H."/>
            <person name="Kim U."/>
            <person name="Krupp R.S."/>
            <person name="Rios-Hernandez L."/>
            <person name="Sieber J."/>
            <person name="Struchtemeyer C.G."/>
            <person name="Bhattacharyya A."/>
            <person name="Campbell J.W."/>
            <person name="Gunsalus R.P."/>
        </authorList>
    </citation>
    <scope>NUCLEOTIDE SEQUENCE [LARGE SCALE GENOMIC DNA]</scope>
    <source>
        <strain evidence="2 3">SB</strain>
    </source>
</reference>
<feature type="transmembrane region" description="Helical" evidence="1">
    <location>
        <begin position="64"/>
        <end position="82"/>
    </location>
</feature>
<dbReference type="NCBIfam" id="NF006749">
    <property type="entry name" value="PRK09272.1-2"/>
    <property type="match status" value="1"/>
</dbReference>
<dbReference type="eggNOG" id="ENOG50322Z5">
    <property type="taxonomic scope" value="Bacteria"/>
</dbReference>
<protein>
    <submittedName>
        <fullName evidence="2">Hypothetical membrane protein</fullName>
    </submittedName>
</protein>
<dbReference type="InParanoid" id="Q2LVA1"/>
<feature type="transmembrane region" description="Helical" evidence="1">
    <location>
        <begin position="88"/>
        <end position="110"/>
    </location>
</feature>
<evidence type="ECO:0000256" key="1">
    <source>
        <dbReference type="SAM" id="Phobius"/>
    </source>
</evidence>
<feature type="transmembrane region" description="Helical" evidence="1">
    <location>
        <begin position="28"/>
        <end position="49"/>
    </location>
</feature>
<evidence type="ECO:0000313" key="3">
    <source>
        <dbReference type="Proteomes" id="UP000001933"/>
    </source>
</evidence>
<dbReference type="KEGG" id="sat:SYN_00711"/>
<dbReference type="InterPro" id="IPR058117">
    <property type="entry name" value="BV97_02767-like"/>
</dbReference>
<keyword evidence="1" id="KW-1133">Transmembrane helix</keyword>
<keyword evidence="1" id="KW-0472">Membrane</keyword>
<dbReference type="Proteomes" id="UP000001933">
    <property type="component" value="Chromosome"/>
</dbReference>
<evidence type="ECO:0000313" key="2">
    <source>
        <dbReference type="EMBL" id="ABC78008.1"/>
    </source>
</evidence>
<dbReference type="AlphaFoldDB" id="Q2LVA1"/>
<proteinExistence type="predicted"/>
<name>Q2LVA1_SYNAS</name>
<dbReference type="OrthoDB" id="47473at2"/>
<accession>Q2LVA1</accession>
<organism evidence="2 3">
    <name type="scientific">Syntrophus aciditrophicus (strain SB)</name>
    <dbReference type="NCBI Taxonomy" id="56780"/>
    <lineage>
        <taxon>Bacteria</taxon>
        <taxon>Pseudomonadati</taxon>
        <taxon>Thermodesulfobacteriota</taxon>
        <taxon>Syntrophia</taxon>
        <taxon>Syntrophales</taxon>
        <taxon>Syntrophaceae</taxon>
        <taxon>Syntrophus</taxon>
    </lineage>
</organism>
<gene>
    <name evidence="2" type="ORF">SYN_00711</name>
</gene>
<dbReference type="HOGENOM" id="CLU_148666_1_0_7"/>
<feature type="transmembrane region" description="Helical" evidence="1">
    <location>
        <begin position="5"/>
        <end position="22"/>
    </location>
</feature>
<keyword evidence="3" id="KW-1185">Reference proteome</keyword>
<keyword evidence="1" id="KW-0812">Transmembrane</keyword>
<dbReference type="EMBL" id="CP000252">
    <property type="protein sequence ID" value="ABC78008.1"/>
    <property type="molecule type" value="Genomic_DNA"/>
</dbReference>